<organism evidence="3 4">
    <name type="scientific">Nakamurella multipartita (strain ATCC 700099 / DSM 44233 / CIP 104796 / JCM 9543 / NBRC 105858 / Y-104)</name>
    <name type="common">Microsphaera multipartita</name>
    <dbReference type="NCBI Taxonomy" id="479431"/>
    <lineage>
        <taxon>Bacteria</taxon>
        <taxon>Bacillati</taxon>
        <taxon>Actinomycetota</taxon>
        <taxon>Actinomycetes</taxon>
        <taxon>Nakamurellales</taxon>
        <taxon>Nakamurellaceae</taxon>
        <taxon>Nakamurella</taxon>
    </lineage>
</organism>
<proteinExistence type="predicted"/>
<evidence type="ECO:0000313" key="4">
    <source>
        <dbReference type="Proteomes" id="UP000002218"/>
    </source>
</evidence>
<reference evidence="3 4" key="2">
    <citation type="journal article" date="2010" name="Stand. Genomic Sci.">
        <title>Complete genome sequence of Nakamurella multipartita type strain (Y-104).</title>
        <authorList>
            <person name="Tice H."/>
            <person name="Mayilraj S."/>
            <person name="Sims D."/>
            <person name="Lapidus A."/>
            <person name="Nolan M."/>
            <person name="Lucas S."/>
            <person name="Glavina Del Rio T."/>
            <person name="Copeland A."/>
            <person name="Cheng J.F."/>
            <person name="Meincke L."/>
            <person name="Bruce D."/>
            <person name="Goodwin L."/>
            <person name="Pitluck S."/>
            <person name="Ivanova N."/>
            <person name="Mavromatis K."/>
            <person name="Ovchinnikova G."/>
            <person name="Pati A."/>
            <person name="Chen A."/>
            <person name="Palaniappan K."/>
            <person name="Land M."/>
            <person name="Hauser L."/>
            <person name="Chang Y.J."/>
            <person name="Jeffries C.D."/>
            <person name="Detter J.C."/>
            <person name="Brettin T."/>
            <person name="Rohde M."/>
            <person name="Goker M."/>
            <person name="Bristow J."/>
            <person name="Eisen J.A."/>
            <person name="Markowitz V."/>
            <person name="Hugenholtz P."/>
            <person name="Kyrpides N.C."/>
            <person name="Klenk H.P."/>
            <person name="Chen F."/>
        </authorList>
    </citation>
    <scope>NUCLEOTIDE SEQUENCE [LARGE SCALE GENOMIC DNA]</scope>
    <source>
        <strain evidence="4">ATCC 700099 / DSM 44233 / CIP 104796 / JCM 9543 / NBRC 105858 / Y-104</strain>
    </source>
</reference>
<reference evidence="4" key="1">
    <citation type="submission" date="2009-09" db="EMBL/GenBank/DDBJ databases">
        <title>The complete genome of Nakamurella multipartita DSM 44233.</title>
        <authorList>
            <consortium name="US DOE Joint Genome Institute (JGI-PGF)"/>
            <person name="Lucas S."/>
            <person name="Copeland A."/>
            <person name="Lapidus A."/>
            <person name="Glavina del Rio T."/>
            <person name="Dalin E."/>
            <person name="Tice H."/>
            <person name="Bruce D."/>
            <person name="Goodwin L."/>
            <person name="Pitluck S."/>
            <person name="Kyrpides N."/>
            <person name="Mavromatis K."/>
            <person name="Ivanova N."/>
            <person name="Ovchinnikova G."/>
            <person name="Sims D."/>
            <person name="Meincke L."/>
            <person name="Brettin T."/>
            <person name="Detter J.C."/>
            <person name="Han C."/>
            <person name="Larimer F."/>
            <person name="Land M."/>
            <person name="Hauser L."/>
            <person name="Markowitz V."/>
            <person name="Cheng J.-F."/>
            <person name="Hugenholtz P."/>
            <person name="Woyke T."/>
            <person name="Wu D."/>
            <person name="Klenk H.-P."/>
            <person name="Eisen J.A."/>
        </authorList>
    </citation>
    <scope>NUCLEOTIDE SEQUENCE [LARGE SCALE GENOMIC DNA]</scope>
    <source>
        <strain evidence="4">ATCC 700099 / DSM 44233 / CIP 104796 / JCM 9543 / NBRC 105858 / Y-104</strain>
    </source>
</reference>
<evidence type="ECO:0000313" key="3">
    <source>
        <dbReference type="EMBL" id="ACV77998.1"/>
    </source>
</evidence>
<dbReference type="OrthoDB" id="3676643at2"/>
<dbReference type="HOGENOM" id="CLU_296269_0_0_11"/>
<evidence type="ECO:0000256" key="2">
    <source>
        <dbReference type="SAM" id="MobiDB-lite"/>
    </source>
</evidence>
<evidence type="ECO:0000256" key="1">
    <source>
        <dbReference type="SAM" id="Coils"/>
    </source>
</evidence>
<protein>
    <submittedName>
        <fullName evidence="3">Uncharacterized protein</fullName>
    </submittedName>
</protein>
<feature type="region of interest" description="Disordered" evidence="2">
    <location>
        <begin position="1"/>
        <end position="21"/>
    </location>
</feature>
<keyword evidence="1" id="KW-0175">Coiled coil</keyword>
<dbReference type="AlphaFoldDB" id="C8XFB2"/>
<feature type="coiled-coil region" evidence="1">
    <location>
        <begin position="560"/>
        <end position="587"/>
    </location>
</feature>
<gene>
    <name evidence="3" type="ordered locus">Namu_1606</name>
</gene>
<sequence length="1019" mass="108546">MDERARADPLPIEPPLRARPAVRSGPDFGLLGIQRHAGNAAATALVARLSARAGLAGGAGPSVMQRLTAGAAAAVQRYPPGEIASVVGKAVAELHENLVLKNNANVPVVLEQLLLVKGHQQQVKDEYTSSHQRDLTNDLKAKLSWDDATRACAYLEYGRLRVADKIYIAVKQPMADEATVLRVVGDVRRLGSEDANAEEEFKTAYGSQFGPVVHKLPNGQDSSIAAAIFATRIGLSEDLGYKIAAILAFGKVRPIDNVVIAAAPRTSTNAPLLFDGLQSEEPKLLKEQFKSSYAHLAGGDLAQWITDKTSLHTEQRALMLLDETVTPRQRLVRTVEIATSGYTTADADFIFDAVQHATAEQLEYLKVAIASKDPRVKNLYSGLGSLTKEDASRFDALVGAGENTGELGDPTVVALRRAGGTGDGSVFLTLKMSTGPAHDRFRTAYHESGSKFRAFVDRYTSPPEKGWLASMVFADFGPRLNFAMDNPGNDEYVLFLLNEFADGQQRRKLGSDAAFGTRFTNQSTAMQNKILLALRPDTMTPTERAVWLDAAVKRETASGAGSLSANADALTDENRELQAAIKRAGKNPSPEDQAEIDKLAGKTEAALQAFVKYRDELEALVTQAVEMVAALVATVASGGAAAPELVLAGLARAAMASAIAKVVANKLVKGDRFDVIGADGAQAFISGAVDGVLNAVAPLAAEAAMEKTASALARAAAPKSFGAFAAGTGKKMTEGALSGGISSAVDAATRDATWAQGFDAGMKDVLVKGLTGVATGGAAAAAPGALSALITAYGSIEALEAAVEALPEPAAAYSEGQIDLRKAAAQAPRGLAVQRNFGAEYEEMVVDQLMTSRFQGLPTMLAVVTGQYESNNGIDAMGFAYEDGILKMYVFEMKWKNLPEGGIPQRQVKLTPTSTKGKVQTDYEWAMICIDEFIASRTVGALAAKNQLRMQLPRLLGETPGARWTNEQLRGYLRSKINVTEMRRVVAIPPWADARKLYRQLIALRRRGQGGYKVIRTGP</sequence>
<name>C8XFB2_NAKMY</name>
<dbReference type="Proteomes" id="UP000002218">
    <property type="component" value="Chromosome"/>
</dbReference>
<dbReference type="EMBL" id="CP001737">
    <property type="protein sequence ID" value="ACV77998.1"/>
    <property type="molecule type" value="Genomic_DNA"/>
</dbReference>
<dbReference type="InParanoid" id="C8XFB2"/>
<keyword evidence="4" id="KW-1185">Reference proteome</keyword>
<dbReference type="RefSeq" id="WP_015746904.1">
    <property type="nucleotide sequence ID" value="NC_013235.1"/>
</dbReference>
<dbReference type="KEGG" id="nml:Namu_1606"/>
<dbReference type="STRING" id="479431.Namu_1606"/>
<accession>C8XFB2</accession>